<protein>
    <submittedName>
        <fullName evidence="1">Uncharacterized protein</fullName>
    </submittedName>
</protein>
<comment type="caution">
    <text evidence="1">The sequence shown here is derived from an EMBL/GenBank/DDBJ whole genome shotgun (WGS) entry which is preliminary data.</text>
</comment>
<reference evidence="1" key="1">
    <citation type="submission" date="2022-06" db="EMBL/GenBank/DDBJ databases">
        <title>Devosia sp. XJ19-45 genome assembly.</title>
        <authorList>
            <person name="Li B."/>
            <person name="Cai M."/>
            <person name="Nie G."/>
            <person name="Li W."/>
        </authorList>
    </citation>
    <scope>NUCLEOTIDE SEQUENCE</scope>
    <source>
        <strain evidence="1">XJ19-45</strain>
    </source>
</reference>
<dbReference type="Proteomes" id="UP001060275">
    <property type="component" value="Unassembled WGS sequence"/>
</dbReference>
<organism evidence="1 2">
    <name type="scientific">Devosia ureilytica</name>
    <dbReference type="NCBI Taxonomy" id="2952754"/>
    <lineage>
        <taxon>Bacteria</taxon>
        <taxon>Pseudomonadati</taxon>
        <taxon>Pseudomonadota</taxon>
        <taxon>Alphaproteobacteria</taxon>
        <taxon>Hyphomicrobiales</taxon>
        <taxon>Devosiaceae</taxon>
        <taxon>Devosia</taxon>
    </lineage>
</organism>
<sequence length="174" mass="18007">MKMTWFENTALRVHIGGQILVIDADAAAEGVDRNELVSGADYVVSLAGKLPLADGRTWRPRSAQRLLDAGDTGRAADIWSLGAGALLIDADDDMPLLVLGGAVPALGRWVERAVVVLAGPDLAARAEGLVGEALPRLIGLAGNESEIDAALAIVRDKLDGTGLVALEPGLAVEV</sequence>
<dbReference type="AlphaFoldDB" id="A0A9Q4AKT0"/>
<dbReference type="RefSeq" id="WP_254672890.1">
    <property type="nucleotide sequence ID" value="NZ_JAMWDU010000001.1"/>
</dbReference>
<gene>
    <name evidence="1" type="ORF">NF348_02215</name>
</gene>
<evidence type="ECO:0000313" key="1">
    <source>
        <dbReference type="EMBL" id="MCP8885913.1"/>
    </source>
</evidence>
<keyword evidence="2" id="KW-1185">Reference proteome</keyword>
<evidence type="ECO:0000313" key="2">
    <source>
        <dbReference type="Proteomes" id="UP001060275"/>
    </source>
</evidence>
<dbReference type="EMBL" id="JAMWDU010000001">
    <property type="protein sequence ID" value="MCP8885913.1"/>
    <property type="molecule type" value="Genomic_DNA"/>
</dbReference>
<proteinExistence type="predicted"/>
<accession>A0A9Q4AKT0</accession>
<name>A0A9Q4AKT0_9HYPH</name>